<proteinExistence type="predicted"/>
<sequence length="93" mass="11065">MSLETNILYAQGALSARDYLRRTQMHMKMHRQFEPHTLRFELQFHVKDKALDYQAGFMDAIGAYMLTTLDGVTVDLYRWEVLQVLDRVNRKKK</sequence>
<evidence type="ECO:0000313" key="2">
    <source>
        <dbReference type="Proteomes" id="UP001189915"/>
    </source>
</evidence>
<accession>A0AAD2AWH9</accession>
<dbReference type="EMBL" id="CATWAF010000002">
    <property type="protein sequence ID" value="CAJ0693268.1"/>
    <property type="molecule type" value="Genomic_DNA"/>
</dbReference>
<protein>
    <submittedName>
        <fullName evidence="1">Uncharacterized protein</fullName>
    </submittedName>
</protein>
<gene>
    <name evidence="1" type="ORF">LMG18091_01753</name>
</gene>
<dbReference type="AlphaFoldDB" id="A0AAD2AWH9"/>
<dbReference type="RefSeq" id="WP_316869418.1">
    <property type="nucleotide sequence ID" value="NZ_CATWAF010000002.1"/>
</dbReference>
<comment type="caution">
    <text evidence="1">The sequence shown here is derived from an EMBL/GenBank/DDBJ whole genome shotgun (WGS) entry which is preliminary data.</text>
</comment>
<keyword evidence="2" id="KW-1185">Reference proteome</keyword>
<reference evidence="1 2" key="1">
    <citation type="submission" date="2023-07" db="EMBL/GenBank/DDBJ databases">
        <authorList>
            <person name="Peeters C."/>
        </authorList>
    </citation>
    <scope>NUCLEOTIDE SEQUENCE [LARGE SCALE GENOMIC DNA]</scope>
    <source>
        <strain evidence="1 2">LMG 18091</strain>
    </source>
</reference>
<organism evidence="1 2">
    <name type="scientific">Ralstonia wenshanensis</name>
    <dbReference type="NCBI Taxonomy" id="2842456"/>
    <lineage>
        <taxon>Bacteria</taxon>
        <taxon>Pseudomonadati</taxon>
        <taxon>Pseudomonadota</taxon>
        <taxon>Betaproteobacteria</taxon>
        <taxon>Burkholderiales</taxon>
        <taxon>Burkholderiaceae</taxon>
        <taxon>Ralstonia</taxon>
    </lineage>
</organism>
<dbReference type="Proteomes" id="UP001189915">
    <property type="component" value="Unassembled WGS sequence"/>
</dbReference>
<name>A0AAD2AWH9_9RALS</name>
<evidence type="ECO:0000313" key="1">
    <source>
        <dbReference type="EMBL" id="CAJ0693268.1"/>
    </source>
</evidence>